<evidence type="ECO:0000256" key="1">
    <source>
        <dbReference type="SAM" id="SignalP"/>
    </source>
</evidence>
<reference evidence="2 3" key="1">
    <citation type="submission" date="2024-05" db="EMBL/GenBank/DDBJ databases">
        <authorList>
            <person name="Wallberg A."/>
        </authorList>
    </citation>
    <scope>NUCLEOTIDE SEQUENCE [LARGE SCALE GENOMIC DNA]</scope>
</reference>
<dbReference type="Proteomes" id="UP001497623">
    <property type="component" value="Unassembled WGS sequence"/>
</dbReference>
<gene>
    <name evidence="2" type="ORF">MNOR_LOCUS2208</name>
</gene>
<proteinExistence type="predicted"/>
<comment type="caution">
    <text evidence="2">The sequence shown here is derived from an EMBL/GenBank/DDBJ whole genome shotgun (WGS) entry which is preliminary data.</text>
</comment>
<feature type="signal peptide" evidence="1">
    <location>
        <begin position="1"/>
        <end position="18"/>
    </location>
</feature>
<organism evidence="2 3">
    <name type="scientific">Meganyctiphanes norvegica</name>
    <name type="common">Northern krill</name>
    <name type="synonym">Thysanopoda norvegica</name>
    <dbReference type="NCBI Taxonomy" id="48144"/>
    <lineage>
        <taxon>Eukaryota</taxon>
        <taxon>Metazoa</taxon>
        <taxon>Ecdysozoa</taxon>
        <taxon>Arthropoda</taxon>
        <taxon>Crustacea</taxon>
        <taxon>Multicrustacea</taxon>
        <taxon>Malacostraca</taxon>
        <taxon>Eumalacostraca</taxon>
        <taxon>Eucarida</taxon>
        <taxon>Euphausiacea</taxon>
        <taxon>Euphausiidae</taxon>
        <taxon>Meganyctiphanes</taxon>
    </lineage>
</organism>
<accession>A0AAV2PPG7</accession>
<evidence type="ECO:0000313" key="3">
    <source>
        <dbReference type="Proteomes" id="UP001497623"/>
    </source>
</evidence>
<feature type="non-terminal residue" evidence="2">
    <location>
        <position position="101"/>
    </location>
</feature>
<sequence length="101" mass="10922">MKFVHITIALLGVALVHGASDGQKRQQRILAAYSTRTISSMTTTTITSFYTCASQFAAAPNACVAGRKMRRYKSLSDDELNESKVEGELASSMSEIEVTDG</sequence>
<keyword evidence="3" id="KW-1185">Reference proteome</keyword>
<keyword evidence="1" id="KW-0732">Signal</keyword>
<dbReference type="EMBL" id="CAXKWB010000650">
    <property type="protein sequence ID" value="CAL4061563.1"/>
    <property type="molecule type" value="Genomic_DNA"/>
</dbReference>
<feature type="chain" id="PRO_5043909621" evidence="1">
    <location>
        <begin position="19"/>
        <end position="101"/>
    </location>
</feature>
<name>A0AAV2PPG7_MEGNR</name>
<protein>
    <submittedName>
        <fullName evidence="2">Uncharacterized protein</fullName>
    </submittedName>
</protein>
<dbReference type="AlphaFoldDB" id="A0AAV2PPG7"/>
<evidence type="ECO:0000313" key="2">
    <source>
        <dbReference type="EMBL" id="CAL4061563.1"/>
    </source>
</evidence>